<evidence type="ECO:0000259" key="6">
    <source>
        <dbReference type="Pfam" id="PF22429"/>
    </source>
</evidence>
<dbReference type="EMBL" id="BAMV01000015">
    <property type="protein sequence ID" value="GAN60640.1"/>
    <property type="molecule type" value="Genomic_DNA"/>
</dbReference>
<protein>
    <submittedName>
        <fullName evidence="8">Formimidoylglutamate deiminase</fullName>
    </submittedName>
    <submittedName>
        <fullName evidence="7">Formiminoglutamate deiminase</fullName>
    </submittedName>
</protein>
<dbReference type="Pfam" id="PF22429">
    <property type="entry name" value="HutF_N"/>
    <property type="match status" value="1"/>
</dbReference>
<sequence>MTELFVKQALLPDGWKKNVTLVIGPDGTFSSVKADTKPSVQAEQLEVALPPQISLHSHAFQRGMAGLAERRQTPSDTFWTWRTLMYKLASNISPEQMEVIAAYLYMEMLCAGYTQVAEFHYLHRDKTGALYNNPAEMALRVASGAQTVGLGITVLPTLYMYSGFNACPLLDEQKRFASTPDLIMHMCQAVNQRGKTSNLVNVGVGLHSLRAADMASIRALVEGKIGAVPIHIHISEQTGEVEQCVLATGSRPVEYLFENLLVDARWCLVHATHLSGIEVEKIAKSKAVAGLCPITEANLGDGFFPFVDYVSLNGRFGIGSDSNVLISPGEELRTLEYGMRLSAQSRCVALPRGMMGSTGEWLYRQAIAGGAQACGFGKWGLIEGARADVCTLDINRLILPNLEEDVILDAALFSLPALPVEHVMCAGVWQVRDGRHSLQDKLTSQFRDVMGKIFSES</sequence>
<dbReference type="InterPro" id="IPR011059">
    <property type="entry name" value="Metal-dep_hydrolase_composite"/>
</dbReference>
<accession>A0A6N3SVL6</accession>
<evidence type="ECO:0000256" key="1">
    <source>
        <dbReference type="ARBA" id="ARBA00001947"/>
    </source>
</evidence>
<dbReference type="InterPro" id="IPR032466">
    <property type="entry name" value="Metal_Hydrolase"/>
</dbReference>
<dbReference type="NCBIfam" id="NF006684">
    <property type="entry name" value="PRK09229.1-5"/>
    <property type="match status" value="1"/>
</dbReference>
<keyword evidence="2" id="KW-0479">Metal-binding</keyword>
<gene>
    <name evidence="7" type="ORF">Abci_015_003</name>
    <name evidence="8" type="ORF">ACI01nite_26880</name>
</gene>
<dbReference type="STRING" id="1231339.Abci_015_003"/>
<keyword evidence="3" id="KW-0378">Hydrolase</keyword>
<dbReference type="GO" id="GO:0046872">
    <property type="term" value="F:metal ion binding"/>
    <property type="evidence" value="ECO:0007669"/>
    <property type="project" value="UniProtKB-KW"/>
</dbReference>
<dbReference type="NCBIfam" id="TIGR02022">
    <property type="entry name" value="hutF"/>
    <property type="match status" value="1"/>
</dbReference>
<keyword evidence="10" id="KW-1185">Reference proteome</keyword>
<comment type="caution">
    <text evidence="7">The sequence shown here is derived from an EMBL/GenBank/DDBJ whole genome shotgun (WGS) entry which is preliminary data.</text>
</comment>
<feature type="domain" description="Formimidoylglutamate deiminase N-terminal" evidence="6">
    <location>
        <begin position="1"/>
        <end position="38"/>
    </location>
</feature>
<name>A0A0D6N4K1_9PROT</name>
<dbReference type="Gene3D" id="3.20.20.140">
    <property type="entry name" value="Metal-dependent hydrolases"/>
    <property type="match status" value="1"/>
</dbReference>
<dbReference type="Proteomes" id="UP000321891">
    <property type="component" value="Unassembled WGS sequence"/>
</dbReference>
<reference evidence="8 10" key="2">
    <citation type="submission" date="2019-07" db="EMBL/GenBank/DDBJ databases">
        <title>Whole genome shotgun sequence of Acetobacter cibinongensis NBRC 16605.</title>
        <authorList>
            <person name="Hosoyama A."/>
            <person name="Uohara A."/>
            <person name="Ohji S."/>
            <person name="Ichikawa N."/>
        </authorList>
    </citation>
    <scope>NUCLEOTIDE SEQUENCE [LARGE SCALE GENOMIC DNA]</scope>
    <source>
        <strain evidence="8 10">NBRC 16605</strain>
    </source>
</reference>
<dbReference type="AlphaFoldDB" id="A0A0D6N4K1"/>
<dbReference type="InterPro" id="IPR051607">
    <property type="entry name" value="Metallo-dep_hydrolases"/>
</dbReference>
<dbReference type="PANTHER" id="PTHR11271:SF48">
    <property type="entry name" value="AMIDOHYDROLASE-RELATED DOMAIN-CONTAINING PROTEIN"/>
    <property type="match status" value="1"/>
</dbReference>
<feature type="domain" description="Amidohydrolase-related" evidence="5">
    <location>
        <begin position="49"/>
        <end position="428"/>
    </location>
</feature>
<dbReference type="GO" id="GO:0019239">
    <property type="term" value="F:deaminase activity"/>
    <property type="evidence" value="ECO:0007669"/>
    <property type="project" value="TreeGrafter"/>
</dbReference>
<evidence type="ECO:0000313" key="7">
    <source>
        <dbReference type="EMBL" id="GAN60640.1"/>
    </source>
</evidence>
<dbReference type="SUPFAM" id="SSF51556">
    <property type="entry name" value="Metallo-dependent hydrolases"/>
    <property type="match status" value="1"/>
</dbReference>
<dbReference type="InterPro" id="IPR010252">
    <property type="entry name" value="HutF"/>
</dbReference>
<comment type="cofactor">
    <cofactor evidence="1">
        <name>Zn(2+)</name>
        <dbReference type="ChEBI" id="CHEBI:29105"/>
    </cofactor>
</comment>
<dbReference type="Proteomes" id="UP000032671">
    <property type="component" value="Unassembled WGS sequence"/>
</dbReference>
<organism evidence="7 9">
    <name type="scientific">Acetobacter cibinongensis</name>
    <dbReference type="NCBI Taxonomy" id="146475"/>
    <lineage>
        <taxon>Bacteria</taxon>
        <taxon>Pseudomonadati</taxon>
        <taxon>Pseudomonadota</taxon>
        <taxon>Alphaproteobacteria</taxon>
        <taxon>Acetobacterales</taxon>
        <taxon>Acetobacteraceae</taxon>
        <taxon>Acetobacter</taxon>
    </lineage>
</organism>
<reference evidence="7 9" key="1">
    <citation type="submission" date="2012-11" db="EMBL/GenBank/DDBJ databases">
        <title>Whole genome sequence of Acetobacter cibinongensis 4H-1.</title>
        <authorList>
            <person name="Azuma Y."/>
            <person name="Higashiura N."/>
            <person name="Hirakawa H."/>
            <person name="Matsushita K."/>
        </authorList>
    </citation>
    <scope>NUCLEOTIDE SEQUENCE [LARGE SCALE GENOMIC DNA]</scope>
    <source>
        <strain evidence="7 9">4H-1</strain>
    </source>
</reference>
<evidence type="ECO:0000256" key="3">
    <source>
        <dbReference type="ARBA" id="ARBA00022801"/>
    </source>
</evidence>
<evidence type="ECO:0000313" key="9">
    <source>
        <dbReference type="Proteomes" id="UP000032671"/>
    </source>
</evidence>
<dbReference type="Gene3D" id="2.30.40.10">
    <property type="entry name" value="Urease, subunit C, domain 1"/>
    <property type="match status" value="1"/>
</dbReference>
<keyword evidence="4" id="KW-0862">Zinc</keyword>
<dbReference type="Pfam" id="PF01979">
    <property type="entry name" value="Amidohydro_1"/>
    <property type="match status" value="1"/>
</dbReference>
<dbReference type="InterPro" id="IPR055156">
    <property type="entry name" value="HutF-like_N"/>
</dbReference>
<proteinExistence type="predicted"/>
<evidence type="ECO:0000259" key="5">
    <source>
        <dbReference type="Pfam" id="PF01979"/>
    </source>
</evidence>
<dbReference type="EMBL" id="BJVU01000022">
    <property type="protein sequence ID" value="GEL60086.1"/>
    <property type="molecule type" value="Genomic_DNA"/>
</dbReference>
<evidence type="ECO:0000313" key="8">
    <source>
        <dbReference type="EMBL" id="GEL60086.1"/>
    </source>
</evidence>
<evidence type="ECO:0000256" key="4">
    <source>
        <dbReference type="ARBA" id="ARBA00022833"/>
    </source>
</evidence>
<accession>A0A0D6N4K1</accession>
<evidence type="ECO:0000256" key="2">
    <source>
        <dbReference type="ARBA" id="ARBA00022723"/>
    </source>
</evidence>
<dbReference type="GO" id="GO:0005829">
    <property type="term" value="C:cytosol"/>
    <property type="evidence" value="ECO:0007669"/>
    <property type="project" value="TreeGrafter"/>
</dbReference>
<dbReference type="InterPro" id="IPR006680">
    <property type="entry name" value="Amidohydro-rel"/>
</dbReference>
<dbReference type="RefSeq" id="WP_048838707.1">
    <property type="nucleotide sequence ID" value="NZ_BAMV01000015.1"/>
</dbReference>
<evidence type="ECO:0000313" key="10">
    <source>
        <dbReference type="Proteomes" id="UP000321891"/>
    </source>
</evidence>
<dbReference type="PANTHER" id="PTHR11271">
    <property type="entry name" value="GUANINE DEAMINASE"/>
    <property type="match status" value="1"/>
</dbReference>